<accession>A0ABV4XN06</accession>
<evidence type="ECO:0000256" key="2">
    <source>
        <dbReference type="ARBA" id="ARBA00023033"/>
    </source>
</evidence>
<evidence type="ECO:0000313" key="6">
    <source>
        <dbReference type="Proteomes" id="UP001576784"/>
    </source>
</evidence>
<comment type="caution">
    <text evidence="5">The sequence shown here is derived from an EMBL/GenBank/DDBJ whole genome shotgun (WGS) entry which is preliminary data.</text>
</comment>
<gene>
    <name evidence="5" type="ORF">ACE1CI_05885</name>
</gene>
<keyword evidence="6" id="KW-1185">Reference proteome</keyword>
<dbReference type="PANTHER" id="PTHR43747">
    <property type="entry name" value="FAD-BINDING PROTEIN"/>
    <property type="match status" value="1"/>
</dbReference>
<dbReference type="Proteomes" id="UP001576784">
    <property type="component" value="Unassembled WGS sequence"/>
</dbReference>
<protein>
    <submittedName>
        <fullName evidence="5">NAD(P)/FAD-dependent oxidoreductase</fullName>
        <ecNumber evidence="5">1.-.-.-</ecNumber>
    </submittedName>
</protein>
<dbReference type="InterPro" id="IPR006905">
    <property type="entry name" value="Flavin_halogenase"/>
</dbReference>
<dbReference type="PANTHER" id="PTHR43747:SF5">
    <property type="entry name" value="FAD-BINDING DOMAIN-CONTAINING PROTEIN"/>
    <property type="match status" value="1"/>
</dbReference>
<evidence type="ECO:0000256" key="3">
    <source>
        <dbReference type="ARBA" id="ARBA00038396"/>
    </source>
</evidence>
<dbReference type="EMBL" id="JBHFNR010000037">
    <property type="protein sequence ID" value="MFB2892457.1"/>
    <property type="molecule type" value="Genomic_DNA"/>
</dbReference>
<evidence type="ECO:0000256" key="1">
    <source>
        <dbReference type="ARBA" id="ARBA00023002"/>
    </source>
</evidence>
<name>A0ABV4XN06_9CYAN</name>
<reference evidence="5 6" key="1">
    <citation type="submission" date="2024-09" db="EMBL/GenBank/DDBJ databases">
        <title>Floridaenema gen nov. (Aerosakkonemataceae, Aerosakkonematales ord. nov., Cyanobacteria) from benthic tropical and subtropical fresh waters, with the description of four new species.</title>
        <authorList>
            <person name="Moretto J.A."/>
            <person name="Berthold D.E."/>
            <person name="Lefler F.W."/>
            <person name="Huang I.-S."/>
            <person name="Laughinghouse H. IV."/>
        </authorList>
    </citation>
    <scope>NUCLEOTIDE SEQUENCE [LARGE SCALE GENOMIC DNA]</scope>
    <source>
        <strain evidence="5 6">BLCC-F50</strain>
    </source>
</reference>
<proteinExistence type="inferred from homology"/>
<dbReference type="GO" id="GO:0016491">
    <property type="term" value="F:oxidoreductase activity"/>
    <property type="evidence" value="ECO:0007669"/>
    <property type="project" value="UniProtKB-KW"/>
</dbReference>
<dbReference type="SUPFAM" id="SSF51905">
    <property type="entry name" value="FAD/NAD(P)-binding domain"/>
    <property type="match status" value="1"/>
</dbReference>
<dbReference type="Pfam" id="PF04820">
    <property type="entry name" value="Trp_halogenase"/>
    <property type="match status" value="1"/>
</dbReference>
<dbReference type="InterPro" id="IPR036188">
    <property type="entry name" value="FAD/NAD-bd_sf"/>
</dbReference>
<evidence type="ECO:0000313" key="5">
    <source>
        <dbReference type="EMBL" id="MFB2892457.1"/>
    </source>
</evidence>
<dbReference type="EC" id="1.-.-.-" evidence="5"/>
<dbReference type="Gene3D" id="3.50.50.60">
    <property type="entry name" value="FAD/NAD(P)-binding domain"/>
    <property type="match status" value="1"/>
</dbReference>
<feature type="region of interest" description="Disordered" evidence="4">
    <location>
        <begin position="590"/>
        <end position="613"/>
    </location>
</feature>
<dbReference type="RefSeq" id="WP_413262130.1">
    <property type="nucleotide sequence ID" value="NZ_JBHFNR010000037.1"/>
</dbReference>
<dbReference type="InterPro" id="IPR050816">
    <property type="entry name" value="Flavin-dep_Halogenase_NPB"/>
</dbReference>
<keyword evidence="1 5" id="KW-0560">Oxidoreductase</keyword>
<comment type="similarity">
    <text evidence="3">Belongs to the flavin-dependent halogenase family. Bacterial tryptophan halogenase subfamily.</text>
</comment>
<evidence type="ECO:0000256" key="4">
    <source>
        <dbReference type="SAM" id="MobiDB-lite"/>
    </source>
</evidence>
<organism evidence="5 6">
    <name type="scientific">Floridaenema flaviceps BLCC-F50</name>
    <dbReference type="NCBI Taxonomy" id="3153642"/>
    <lineage>
        <taxon>Bacteria</taxon>
        <taxon>Bacillati</taxon>
        <taxon>Cyanobacteriota</taxon>
        <taxon>Cyanophyceae</taxon>
        <taxon>Oscillatoriophycideae</taxon>
        <taxon>Aerosakkonematales</taxon>
        <taxon>Aerosakkonemataceae</taxon>
        <taxon>Floridanema</taxon>
        <taxon>Floridanema flaviceps</taxon>
    </lineage>
</organism>
<sequence>MNSTQFLEYDVVIMGAGFAGLCQARHLAIKIPGIRIALVDPRPEERSDKDLKIGESTIEIAALFLAKELGLHDYLIENHAPKQGLNFHWPKDPAKTDTLDDYYHAGSNRQVPIPSFQINRAKLEKDLLKMNKNMGMVFYNGRVIDVDLTPKDAIKTVTIKVGSEEMELKAKQVIDAAGRKFIIGRKTNNLISEPEKLMGLDTGSAWMRVKHVDRNIFHSGYDPMGASTSHYYSTNHYFGQGHWLWMIPIDTKTMELSIGVIHHHQVIPSEKVNSEEKFREFLNANHKILAKIIDSGEVVDFNYWPRLAHKSKVMFSPDNWYVIGDAAYIFDAFYSYGTTTIALAIEGVTEIIRAKLAGEADVEQKRSAYNEFNIAYARSVNCLYRGHAQQLGHASVMSWRIYFEYMWWFGVQVPMYVGKWHLDLTFIPIFLKTLNSNVDGLFADLCKQFDRLVERNANIGLMDCYRADQLLGKYHTLKHFDNFLENTKFEPYRCNVFVGLKYTCFYVAIWYLMFQWKGFGIAGVLNPRNLYHVFRLLGLSVQAAVAELVYKSKTKGLPANTEIEEMRQEFKSYKYRPELQPWIEEIAVQKDRVSRSESPDADGSQTLEVARIG</sequence>
<keyword evidence="2" id="KW-0503">Monooxygenase</keyword>